<reference evidence="3 4" key="1">
    <citation type="journal article" date="2014" name="BMC Genomics">
        <title>Comparative genome sequencing reveals chemotype-specific gene clusters in the toxigenic black mold Stachybotrys.</title>
        <authorList>
            <person name="Semeiks J."/>
            <person name="Borek D."/>
            <person name="Otwinowski Z."/>
            <person name="Grishin N.V."/>
        </authorList>
    </citation>
    <scope>NUCLEOTIDE SEQUENCE [LARGE SCALE GENOMIC DNA]</scope>
    <source>
        <strain evidence="3 4">IBT 40285</strain>
    </source>
</reference>
<dbReference type="InterPro" id="IPR036938">
    <property type="entry name" value="PAP2/HPO_sf"/>
</dbReference>
<feature type="signal peptide" evidence="1">
    <location>
        <begin position="1"/>
        <end position="16"/>
    </location>
</feature>
<dbReference type="InterPro" id="IPR000326">
    <property type="entry name" value="PAP2/HPO"/>
</dbReference>
<keyword evidence="1" id="KW-0732">Signal</keyword>
<protein>
    <recommendedName>
        <fullName evidence="2">Phosphatidic acid phosphatase type 2/haloperoxidase domain-containing protein</fullName>
    </recommendedName>
</protein>
<gene>
    <name evidence="3" type="ORF">S40285_10639</name>
</gene>
<organism evidence="3 4">
    <name type="scientific">Stachybotrys chlorohalonatus (strain IBT 40285)</name>
    <dbReference type="NCBI Taxonomy" id="1283841"/>
    <lineage>
        <taxon>Eukaryota</taxon>
        <taxon>Fungi</taxon>
        <taxon>Dikarya</taxon>
        <taxon>Ascomycota</taxon>
        <taxon>Pezizomycotina</taxon>
        <taxon>Sordariomycetes</taxon>
        <taxon>Hypocreomycetidae</taxon>
        <taxon>Hypocreales</taxon>
        <taxon>Stachybotryaceae</taxon>
        <taxon>Stachybotrys</taxon>
    </lineage>
</organism>
<dbReference type="AlphaFoldDB" id="A0A084QZD0"/>
<dbReference type="HOGENOM" id="CLU_020920_2_1_1"/>
<dbReference type="Gene3D" id="1.10.606.20">
    <property type="match status" value="1"/>
</dbReference>
<dbReference type="OrthoDB" id="9997027at2759"/>
<feature type="chain" id="PRO_5001779842" description="Phosphatidic acid phosphatase type 2/haloperoxidase domain-containing protein" evidence="1">
    <location>
        <begin position="17"/>
        <end position="416"/>
    </location>
</feature>
<evidence type="ECO:0000313" key="3">
    <source>
        <dbReference type="EMBL" id="KFA69315.1"/>
    </source>
</evidence>
<dbReference type="OMA" id="YWVDQSA"/>
<evidence type="ECO:0000256" key="1">
    <source>
        <dbReference type="SAM" id="SignalP"/>
    </source>
</evidence>
<name>A0A084QZD0_STAC4</name>
<dbReference type="Pfam" id="PF01569">
    <property type="entry name" value="PAP2"/>
    <property type="match status" value="1"/>
</dbReference>
<sequence>MKFSVILPAFVATVQAAYPGDIVQYWVDQSAILVNSTVVGGLTSPPSARFPAIVHASIYRAALQTSSQSHASQQLAVSHAAHDALAWTFQGVRLNNQVDAALRNVLPAIGISQSSNDYRRLARIGQEAAARVTAARSNDGLNNFVDYAVQSALPGVYQPTPGGRPLPDTPQAQFIRSFGGIEDLTAFRLPAPPSATARGYDRSVDEIILLGGQNSTNRTAEQTEIAYFWQESSVTGWNRFANAIVGNRLANNVVASARFYAQLNYALANAGIASWYNKYYHNHWRPVTAIHREGVWLRSGRNVYDPGFVPLLRPTPSHPDYPSTHATFGAAAAAVLKAFNRADRIPNIGFSSNVTLDASGVITRRFNSIDAAAQENSRSRIYGGIHFTYAGDQGIALGTEVAEATLALFDEHWDDF</sequence>
<keyword evidence="4" id="KW-1185">Reference proteome</keyword>
<dbReference type="PANTHER" id="PTHR34599">
    <property type="entry name" value="PEROXIDASE-RELATED"/>
    <property type="match status" value="1"/>
</dbReference>
<dbReference type="PANTHER" id="PTHR34599:SF1">
    <property type="entry name" value="PHOSPHATIDIC ACID PHOSPHATASE TYPE 2_HALOPEROXIDASE DOMAIN-CONTAINING PROTEIN"/>
    <property type="match status" value="1"/>
</dbReference>
<accession>A0A084QZD0</accession>
<evidence type="ECO:0000313" key="4">
    <source>
        <dbReference type="Proteomes" id="UP000028524"/>
    </source>
</evidence>
<dbReference type="InParanoid" id="A0A084QZD0"/>
<feature type="domain" description="Phosphatidic acid phosphatase type 2/haloperoxidase" evidence="2">
    <location>
        <begin position="260"/>
        <end position="408"/>
    </location>
</feature>
<dbReference type="Proteomes" id="UP000028524">
    <property type="component" value="Unassembled WGS sequence"/>
</dbReference>
<dbReference type="CDD" id="cd03398">
    <property type="entry name" value="PAP2_haloperoxidase"/>
    <property type="match status" value="1"/>
</dbReference>
<dbReference type="EMBL" id="KL659548">
    <property type="protein sequence ID" value="KFA69315.1"/>
    <property type="molecule type" value="Genomic_DNA"/>
</dbReference>
<proteinExistence type="predicted"/>
<dbReference type="InterPro" id="IPR052559">
    <property type="entry name" value="V-haloperoxidase"/>
</dbReference>
<evidence type="ECO:0000259" key="2">
    <source>
        <dbReference type="Pfam" id="PF01569"/>
    </source>
</evidence>
<dbReference type="SUPFAM" id="SSF48317">
    <property type="entry name" value="Acid phosphatase/Vanadium-dependent haloperoxidase"/>
    <property type="match status" value="1"/>
</dbReference>